<feature type="compositionally biased region" description="Low complexity" evidence="3">
    <location>
        <begin position="109"/>
        <end position="123"/>
    </location>
</feature>
<feature type="region of interest" description="Disordered" evidence="3">
    <location>
        <begin position="34"/>
        <end position="74"/>
    </location>
</feature>
<dbReference type="FunFam" id="1.10.10.10:FF:000131">
    <property type="entry name" value="la-related protein 1B isoform X2"/>
    <property type="match status" value="1"/>
</dbReference>
<dbReference type="EMBL" id="JAUHHV010000008">
    <property type="protein sequence ID" value="KAK1416452.1"/>
    <property type="molecule type" value="Genomic_DNA"/>
</dbReference>
<proteinExistence type="predicted"/>
<evidence type="ECO:0000256" key="1">
    <source>
        <dbReference type="ARBA" id="ARBA00022884"/>
    </source>
</evidence>
<feature type="region of interest" description="Disordered" evidence="3">
    <location>
        <begin position="204"/>
        <end position="259"/>
    </location>
</feature>
<dbReference type="Proteomes" id="UP001229421">
    <property type="component" value="Unassembled WGS sequence"/>
</dbReference>
<gene>
    <name evidence="5" type="ORF">QVD17_32243</name>
</gene>
<dbReference type="InterPro" id="IPR036390">
    <property type="entry name" value="WH_DNA-bd_sf"/>
</dbReference>
<feature type="compositionally biased region" description="Pro residues" evidence="3">
    <location>
        <begin position="162"/>
        <end position="179"/>
    </location>
</feature>
<keyword evidence="6" id="KW-1185">Reference proteome</keyword>
<name>A0AAD8K599_TARER</name>
<evidence type="ECO:0000313" key="6">
    <source>
        <dbReference type="Proteomes" id="UP001229421"/>
    </source>
</evidence>
<dbReference type="CDD" id="cd07323">
    <property type="entry name" value="LAM"/>
    <property type="match status" value="1"/>
</dbReference>
<dbReference type="Gene3D" id="1.10.10.10">
    <property type="entry name" value="Winged helix-like DNA-binding domain superfamily/Winged helix DNA-binding domain"/>
    <property type="match status" value="1"/>
</dbReference>
<accession>A0AAD8K599</accession>
<dbReference type="Pfam" id="PF05383">
    <property type="entry name" value="La"/>
    <property type="match status" value="1"/>
</dbReference>
<sequence>MTADSSISTVTPNLPSPWSQVVRAGIEPVDADPATAVDVIPPPESFSGDSSDCNAGGEVKSAWSKPSANGVDEGEISPVMGAVLWPALSESTRSGVKSLSESNRSGDGSAAVTQASVSSQPQQKHVKHAASSNTNSNNVRHHHRHNRRGGGAGGASAGQNRPQPPAPPTPLPPPQVPSLPPPFPYVDMYGNLVPIVSEPMQPRFKGNNWSPRPVDHSLNRHPARRNNFSPRGVNNGHHGPRSPAGKDGHIPHQMGPSAPPPFRGFVRPPLFFPQPLRPYAVPMGFEMGAPYMYFPTLAQVPYGARPVASHGASASSLHDDIRKQIEYYFSDDNLAKDNYLRSHMDEEGWVPIKLIADFRRVQAMTNDIQVLLNSLRDSSTVEAQGDRVRRHGDWKRWTHTRHEATENSVEEASLQKLTLEDGPTNDKQVLANGDVSSEDPCNGCLRKKGELWMDWLMSLDYLYSLSYYMLVIDDWWTVGSDVFGALGVLLLVTTEDDED</sequence>
<dbReference type="PANTHER" id="PTHR22792">
    <property type="entry name" value="LUPUS LA PROTEIN-RELATED"/>
    <property type="match status" value="1"/>
</dbReference>
<dbReference type="PROSITE" id="PS50961">
    <property type="entry name" value="HTH_LA"/>
    <property type="match status" value="1"/>
</dbReference>
<organism evidence="5 6">
    <name type="scientific">Tagetes erecta</name>
    <name type="common">African marigold</name>
    <dbReference type="NCBI Taxonomy" id="13708"/>
    <lineage>
        <taxon>Eukaryota</taxon>
        <taxon>Viridiplantae</taxon>
        <taxon>Streptophyta</taxon>
        <taxon>Embryophyta</taxon>
        <taxon>Tracheophyta</taxon>
        <taxon>Spermatophyta</taxon>
        <taxon>Magnoliopsida</taxon>
        <taxon>eudicotyledons</taxon>
        <taxon>Gunneridae</taxon>
        <taxon>Pentapetalae</taxon>
        <taxon>asterids</taxon>
        <taxon>campanulids</taxon>
        <taxon>Asterales</taxon>
        <taxon>Asteraceae</taxon>
        <taxon>Asteroideae</taxon>
        <taxon>Heliantheae alliance</taxon>
        <taxon>Tageteae</taxon>
        <taxon>Tagetes</taxon>
    </lineage>
</organism>
<dbReference type="InterPro" id="IPR045180">
    <property type="entry name" value="La_dom_prot"/>
</dbReference>
<feature type="compositionally biased region" description="Polar residues" evidence="3">
    <location>
        <begin position="90"/>
        <end position="106"/>
    </location>
</feature>
<dbReference type="PANTHER" id="PTHR22792:SF155">
    <property type="entry name" value="LA-RELATED PROTEIN 1C-LIKE"/>
    <property type="match status" value="1"/>
</dbReference>
<reference evidence="5" key="1">
    <citation type="journal article" date="2023" name="bioRxiv">
        <title>Improved chromosome-level genome assembly for marigold (Tagetes erecta).</title>
        <authorList>
            <person name="Jiang F."/>
            <person name="Yuan L."/>
            <person name="Wang S."/>
            <person name="Wang H."/>
            <person name="Xu D."/>
            <person name="Wang A."/>
            <person name="Fan W."/>
        </authorList>
    </citation>
    <scope>NUCLEOTIDE SEQUENCE</scope>
    <source>
        <strain evidence="5">WSJ</strain>
        <tissue evidence="5">Leaf</tissue>
    </source>
</reference>
<feature type="domain" description="HTH La-type RNA-binding" evidence="4">
    <location>
        <begin position="311"/>
        <end position="400"/>
    </location>
</feature>
<feature type="region of interest" description="Disordered" evidence="3">
    <location>
        <begin position="90"/>
        <end position="179"/>
    </location>
</feature>
<comment type="caution">
    <text evidence="5">The sequence shown here is derived from an EMBL/GenBank/DDBJ whole genome shotgun (WGS) entry which is preliminary data.</text>
</comment>
<feature type="compositionally biased region" description="Basic residues" evidence="3">
    <location>
        <begin position="139"/>
        <end position="148"/>
    </location>
</feature>
<dbReference type="SMART" id="SM00715">
    <property type="entry name" value="LA"/>
    <property type="match status" value="1"/>
</dbReference>
<dbReference type="GO" id="GO:0003723">
    <property type="term" value="F:RNA binding"/>
    <property type="evidence" value="ECO:0007669"/>
    <property type="project" value="UniProtKB-UniRule"/>
</dbReference>
<protein>
    <recommendedName>
        <fullName evidence="4">HTH La-type RNA-binding domain-containing protein</fullName>
    </recommendedName>
</protein>
<dbReference type="SUPFAM" id="SSF46785">
    <property type="entry name" value="Winged helix' DNA-binding domain"/>
    <property type="match status" value="1"/>
</dbReference>
<dbReference type="InterPro" id="IPR006630">
    <property type="entry name" value="La_HTH"/>
</dbReference>
<keyword evidence="1 2" id="KW-0694">RNA-binding</keyword>
<evidence type="ECO:0000256" key="2">
    <source>
        <dbReference type="PROSITE-ProRule" id="PRU00332"/>
    </source>
</evidence>
<evidence type="ECO:0000313" key="5">
    <source>
        <dbReference type="EMBL" id="KAK1416452.1"/>
    </source>
</evidence>
<evidence type="ECO:0000256" key="3">
    <source>
        <dbReference type="SAM" id="MobiDB-lite"/>
    </source>
</evidence>
<evidence type="ECO:0000259" key="4">
    <source>
        <dbReference type="PROSITE" id="PS50961"/>
    </source>
</evidence>
<dbReference type="InterPro" id="IPR036388">
    <property type="entry name" value="WH-like_DNA-bd_sf"/>
</dbReference>
<dbReference type="AlphaFoldDB" id="A0AAD8K599"/>